<evidence type="ECO:0000313" key="3">
    <source>
        <dbReference type="Proteomes" id="UP000308197"/>
    </source>
</evidence>
<sequence>MVKFMVKRASTQFADIIQERSISRIQYVEDGVQLATVNLPDALPSLWSSYGLPQPPDGSVIPRSMDTQSSGQEKASSSRKRRRRTSDSDATPNEAAARRSAVTHPERTTQMTTTIASTLHLNRSSPSQVAVPSPQAQLNAHFQPPIRLPDIHLTREGVLGGHGLPQRPHNGPVCSVRFRVTQDRRAGTSSIAH</sequence>
<evidence type="ECO:0000256" key="1">
    <source>
        <dbReference type="SAM" id="MobiDB-lite"/>
    </source>
</evidence>
<accession>A0A5C3PZX3</accession>
<dbReference type="AlphaFoldDB" id="A0A5C3PZX3"/>
<feature type="region of interest" description="Disordered" evidence="1">
    <location>
        <begin position="54"/>
        <end position="109"/>
    </location>
</feature>
<organism evidence="2 3">
    <name type="scientific">Polyporus arcularius HHB13444</name>
    <dbReference type="NCBI Taxonomy" id="1314778"/>
    <lineage>
        <taxon>Eukaryota</taxon>
        <taxon>Fungi</taxon>
        <taxon>Dikarya</taxon>
        <taxon>Basidiomycota</taxon>
        <taxon>Agaricomycotina</taxon>
        <taxon>Agaricomycetes</taxon>
        <taxon>Polyporales</taxon>
        <taxon>Polyporaceae</taxon>
        <taxon>Polyporus</taxon>
    </lineage>
</organism>
<evidence type="ECO:0000313" key="2">
    <source>
        <dbReference type="EMBL" id="TFK93428.1"/>
    </source>
</evidence>
<name>A0A5C3PZX3_9APHY</name>
<dbReference type="Proteomes" id="UP000308197">
    <property type="component" value="Unassembled WGS sequence"/>
</dbReference>
<proteinExistence type="predicted"/>
<reference evidence="2 3" key="1">
    <citation type="journal article" date="2019" name="Nat. Ecol. Evol.">
        <title>Megaphylogeny resolves global patterns of mushroom evolution.</title>
        <authorList>
            <person name="Varga T."/>
            <person name="Krizsan K."/>
            <person name="Foldi C."/>
            <person name="Dima B."/>
            <person name="Sanchez-Garcia M."/>
            <person name="Sanchez-Ramirez S."/>
            <person name="Szollosi G.J."/>
            <person name="Szarkandi J.G."/>
            <person name="Papp V."/>
            <person name="Albert L."/>
            <person name="Andreopoulos W."/>
            <person name="Angelini C."/>
            <person name="Antonin V."/>
            <person name="Barry K.W."/>
            <person name="Bougher N.L."/>
            <person name="Buchanan P."/>
            <person name="Buyck B."/>
            <person name="Bense V."/>
            <person name="Catcheside P."/>
            <person name="Chovatia M."/>
            <person name="Cooper J."/>
            <person name="Damon W."/>
            <person name="Desjardin D."/>
            <person name="Finy P."/>
            <person name="Geml J."/>
            <person name="Haridas S."/>
            <person name="Hughes K."/>
            <person name="Justo A."/>
            <person name="Karasinski D."/>
            <person name="Kautmanova I."/>
            <person name="Kiss B."/>
            <person name="Kocsube S."/>
            <person name="Kotiranta H."/>
            <person name="LaButti K.M."/>
            <person name="Lechner B.E."/>
            <person name="Liimatainen K."/>
            <person name="Lipzen A."/>
            <person name="Lukacs Z."/>
            <person name="Mihaltcheva S."/>
            <person name="Morgado L.N."/>
            <person name="Niskanen T."/>
            <person name="Noordeloos M.E."/>
            <person name="Ohm R.A."/>
            <person name="Ortiz-Santana B."/>
            <person name="Ovrebo C."/>
            <person name="Racz N."/>
            <person name="Riley R."/>
            <person name="Savchenko A."/>
            <person name="Shiryaev A."/>
            <person name="Soop K."/>
            <person name="Spirin V."/>
            <person name="Szebenyi C."/>
            <person name="Tomsovsky M."/>
            <person name="Tulloss R.E."/>
            <person name="Uehling J."/>
            <person name="Grigoriev I.V."/>
            <person name="Vagvolgyi C."/>
            <person name="Papp T."/>
            <person name="Martin F.M."/>
            <person name="Miettinen O."/>
            <person name="Hibbett D.S."/>
            <person name="Nagy L.G."/>
        </authorList>
    </citation>
    <scope>NUCLEOTIDE SEQUENCE [LARGE SCALE GENOMIC DNA]</scope>
    <source>
        <strain evidence="2 3">HHB13444</strain>
    </source>
</reference>
<dbReference type="EMBL" id="ML210982">
    <property type="protein sequence ID" value="TFK93428.1"/>
    <property type="molecule type" value="Genomic_DNA"/>
</dbReference>
<gene>
    <name evidence="2" type="ORF">K466DRAFT_581024</name>
</gene>
<keyword evidence="3" id="KW-1185">Reference proteome</keyword>
<protein>
    <submittedName>
        <fullName evidence="2">Uncharacterized protein</fullName>
    </submittedName>
</protein>
<dbReference type="InParanoid" id="A0A5C3PZX3"/>